<organism evidence="2 3">
    <name type="scientific">Trapa incisa</name>
    <dbReference type="NCBI Taxonomy" id="236973"/>
    <lineage>
        <taxon>Eukaryota</taxon>
        <taxon>Viridiplantae</taxon>
        <taxon>Streptophyta</taxon>
        <taxon>Embryophyta</taxon>
        <taxon>Tracheophyta</taxon>
        <taxon>Spermatophyta</taxon>
        <taxon>Magnoliopsida</taxon>
        <taxon>eudicotyledons</taxon>
        <taxon>Gunneridae</taxon>
        <taxon>Pentapetalae</taxon>
        <taxon>rosids</taxon>
        <taxon>malvids</taxon>
        <taxon>Myrtales</taxon>
        <taxon>Lythraceae</taxon>
        <taxon>Trapa</taxon>
    </lineage>
</organism>
<keyword evidence="3" id="KW-1185">Reference proteome</keyword>
<protein>
    <submittedName>
        <fullName evidence="2">Uncharacterized protein</fullName>
    </submittedName>
</protein>
<dbReference type="AlphaFoldDB" id="A0AAN7L174"/>
<reference evidence="2 3" key="1">
    <citation type="journal article" date="2023" name="Hortic Res">
        <title>Pangenome of water caltrop reveals structural variations and asymmetric subgenome divergence after allopolyploidization.</title>
        <authorList>
            <person name="Zhang X."/>
            <person name="Chen Y."/>
            <person name="Wang L."/>
            <person name="Yuan Y."/>
            <person name="Fang M."/>
            <person name="Shi L."/>
            <person name="Lu R."/>
            <person name="Comes H.P."/>
            <person name="Ma Y."/>
            <person name="Chen Y."/>
            <person name="Huang G."/>
            <person name="Zhou Y."/>
            <person name="Zheng Z."/>
            <person name="Qiu Y."/>
        </authorList>
    </citation>
    <scope>NUCLEOTIDE SEQUENCE [LARGE SCALE GENOMIC DNA]</scope>
    <source>
        <tissue evidence="2">Roots</tissue>
    </source>
</reference>
<accession>A0AAN7L174</accession>
<feature type="signal peptide" evidence="1">
    <location>
        <begin position="1"/>
        <end position="26"/>
    </location>
</feature>
<sequence>MSGRHKFLVFYLLVAFFMLSEFKAEALRLPRGFWEQMQPKTFPRPSSSPSRGTNAISSYSIDPMKYDKNLRVADGKVPCCGTKKCIGNAF</sequence>
<evidence type="ECO:0000313" key="3">
    <source>
        <dbReference type="Proteomes" id="UP001345219"/>
    </source>
</evidence>
<name>A0AAN7L174_9MYRT</name>
<dbReference type="EMBL" id="JAXIOK010000004">
    <property type="protein sequence ID" value="KAK4773275.1"/>
    <property type="molecule type" value="Genomic_DNA"/>
</dbReference>
<dbReference type="Proteomes" id="UP001345219">
    <property type="component" value="Chromosome 22"/>
</dbReference>
<feature type="chain" id="PRO_5042821013" evidence="1">
    <location>
        <begin position="27"/>
        <end position="90"/>
    </location>
</feature>
<comment type="caution">
    <text evidence="2">The sequence shown here is derived from an EMBL/GenBank/DDBJ whole genome shotgun (WGS) entry which is preliminary data.</text>
</comment>
<gene>
    <name evidence="2" type="ORF">SAY87_028294</name>
</gene>
<evidence type="ECO:0000256" key="1">
    <source>
        <dbReference type="SAM" id="SignalP"/>
    </source>
</evidence>
<proteinExistence type="predicted"/>
<keyword evidence="1" id="KW-0732">Signal</keyword>
<evidence type="ECO:0000313" key="2">
    <source>
        <dbReference type="EMBL" id="KAK4773275.1"/>
    </source>
</evidence>